<evidence type="ECO:0000256" key="3">
    <source>
        <dbReference type="ARBA" id="ARBA00023125"/>
    </source>
</evidence>
<dbReference type="Pfam" id="PF03965">
    <property type="entry name" value="Penicillinase_R"/>
    <property type="match status" value="1"/>
</dbReference>
<organism evidence="6 7">
    <name type="scientific">Soonwooa buanensis</name>
    <dbReference type="NCBI Taxonomy" id="619805"/>
    <lineage>
        <taxon>Bacteria</taxon>
        <taxon>Pseudomonadati</taxon>
        <taxon>Bacteroidota</taxon>
        <taxon>Flavobacteriia</taxon>
        <taxon>Flavobacteriales</taxon>
        <taxon>Weeksellaceae</taxon>
        <taxon>Chryseobacterium group</taxon>
        <taxon>Soonwooa</taxon>
    </lineage>
</organism>
<feature type="compositionally biased region" description="Basic residues" evidence="5">
    <location>
        <begin position="162"/>
        <end position="174"/>
    </location>
</feature>
<comment type="similarity">
    <text evidence="1">Belongs to the BlaI transcriptional regulatory family.</text>
</comment>
<keyword evidence="4" id="KW-0804">Transcription</keyword>
<dbReference type="InterPro" id="IPR036390">
    <property type="entry name" value="WH_DNA-bd_sf"/>
</dbReference>
<dbReference type="Gene3D" id="1.10.10.10">
    <property type="entry name" value="Winged helix-like DNA-binding domain superfamily/Winged helix DNA-binding domain"/>
    <property type="match status" value="1"/>
</dbReference>
<dbReference type="InterPro" id="IPR036388">
    <property type="entry name" value="WH-like_DNA-bd_sf"/>
</dbReference>
<evidence type="ECO:0000256" key="1">
    <source>
        <dbReference type="ARBA" id="ARBA00011046"/>
    </source>
</evidence>
<protein>
    <submittedName>
        <fullName evidence="6">Predicted transcriptional regulator</fullName>
    </submittedName>
</protein>
<feature type="region of interest" description="Disordered" evidence="5">
    <location>
        <begin position="143"/>
        <end position="174"/>
    </location>
</feature>
<keyword evidence="2" id="KW-0805">Transcription regulation</keyword>
<evidence type="ECO:0000256" key="2">
    <source>
        <dbReference type="ARBA" id="ARBA00023015"/>
    </source>
</evidence>
<name>A0A1T5CL14_9FLAO</name>
<dbReference type="InterPro" id="IPR005650">
    <property type="entry name" value="BlaI_family"/>
</dbReference>
<dbReference type="RefSeq" id="WP_079665470.1">
    <property type="nucleotide sequence ID" value="NZ_FUYZ01000001.1"/>
</dbReference>
<dbReference type="GO" id="GO:0003677">
    <property type="term" value="F:DNA binding"/>
    <property type="evidence" value="ECO:0007669"/>
    <property type="project" value="UniProtKB-KW"/>
</dbReference>
<keyword evidence="3" id="KW-0238">DNA-binding</keyword>
<dbReference type="AlphaFoldDB" id="A0A1T5CL14"/>
<evidence type="ECO:0000313" key="6">
    <source>
        <dbReference type="EMBL" id="SKB60094.1"/>
    </source>
</evidence>
<gene>
    <name evidence="6" type="ORF">SAMN05660477_00143</name>
</gene>
<accession>A0A1T5CL14</accession>
<dbReference type="OrthoDB" id="1098508at2"/>
<reference evidence="6 7" key="1">
    <citation type="submission" date="2017-02" db="EMBL/GenBank/DDBJ databases">
        <authorList>
            <person name="Peterson S.W."/>
        </authorList>
    </citation>
    <scope>NUCLEOTIDE SEQUENCE [LARGE SCALE GENOMIC DNA]</scope>
    <source>
        <strain evidence="6 7">DSM 22323</strain>
    </source>
</reference>
<dbReference type="STRING" id="619805.SAMN05660477_00143"/>
<proteinExistence type="inferred from homology"/>
<sequence>MKILSLTSSEEQLMLVIWNLEAAFMKDIMTAYPEPKPHQNTVSTFLKILVEKNYLKIEKKGRIFKYIPKINFEDYRKFQLENLLEIFYHNDVDLLLKDLKVPEKATEIEEKSIAKIIEETTQSNDEALQKDIEILDAQVLTLDTPSEKSGKKKKDKKDKEKKEKKKNKHKKSDS</sequence>
<dbReference type="EMBL" id="FUYZ01000001">
    <property type="protein sequence ID" value="SKB60094.1"/>
    <property type="molecule type" value="Genomic_DNA"/>
</dbReference>
<evidence type="ECO:0000256" key="4">
    <source>
        <dbReference type="ARBA" id="ARBA00023163"/>
    </source>
</evidence>
<dbReference type="SUPFAM" id="SSF46785">
    <property type="entry name" value="Winged helix' DNA-binding domain"/>
    <property type="match status" value="1"/>
</dbReference>
<keyword evidence="7" id="KW-1185">Reference proteome</keyword>
<dbReference type="Proteomes" id="UP000191112">
    <property type="component" value="Unassembled WGS sequence"/>
</dbReference>
<evidence type="ECO:0000313" key="7">
    <source>
        <dbReference type="Proteomes" id="UP000191112"/>
    </source>
</evidence>
<evidence type="ECO:0000256" key="5">
    <source>
        <dbReference type="SAM" id="MobiDB-lite"/>
    </source>
</evidence>
<dbReference type="GO" id="GO:0045892">
    <property type="term" value="P:negative regulation of DNA-templated transcription"/>
    <property type="evidence" value="ECO:0007669"/>
    <property type="project" value="InterPro"/>
</dbReference>